<keyword evidence="4" id="KW-0949">S-adenosyl-L-methionine</keyword>
<name>A0A382KRY4_9ZZZZ</name>
<proteinExistence type="inferred from homology"/>
<dbReference type="GO" id="GO:0070475">
    <property type="term" value="P:rRNA base methylation"/>
    <property type="evidence" value="ECO:0007669"/>
    <property type="project" value="TreeGrafter"/>
</dbReference>
<evidence type="ECO:0000256" key="1">
    <source>
        <dbReference type="ARBA" id="ARBA00010396"/>
    </source>
</evidence>
<dbReference type="InterPro" id="IPR002903">
    <property type="entry name" value="RsmH"/>
</dbReference>
<organism evidence="5">
    <name type="scientific">marine metagenome</name>
    <dbReference type="NCBI Taxonomy" id="408172"/>
    <lineage>
        <taxon>unclassified sequences</taxon>
        <taxon>metagenomes</taxon>
        <taxon>ecological metagenomes</taxon>
    </lineage>
</organism>
<keyword evidence="2" id="KW-0489">Methyltransferase</keyword>
<dbReference type="EMBL" id="UINC01081808">
    <property type="protein sequence ID" value="SVC26012.1"/>
    <property type="molecule type" value="Genomic_DNA"/>
</dbReference>
<dbReference type="PANTHER" id="PTHR11265">
    <property type="entry name" value="S-ADENOSYL-METHYLTRANSFERASE MRAW"/>
    <property type="match status" value="1"/>
</dbReference>
<accession>A0A382KRY4</accession>
<dbReference type="Gene3D" id="3.40.50.150">
    <property type="entry name" value="Vaccinia Virus protein VP39"/>
    <property type="match status" value="1"/>
</dbReference>
<dbReference type="Pfam" id="PF01795">
    <property type="entry name" value="Methyltransf_5"/>
    <property type="match status" value="1"/>
</dbReference>
<dbReference type="NCBIfam" id="TIGR00006">
    <property type="entry name" value="16S rRNA (cytosine(1402)-N(4))-methyltransferase RsmH"/>
    <property type="match status" value="1"/>
</dbReference>
<comment type="similarity">
    <text evidence="1">Belongs to the methyltransferase superfamily. RsmH family.</text>
</comment>
<dbReference type="AlphaFoldDB" id="A0A382KRY4"/>
<dbReference type="SUPFAM" id="SSF53335">
    <property type="entry name" value="S-adenosyl-L-methionine-dependent methyltransferases"/>
    <property type="match status" value="1"/>
</dbReference>
<evidence type="ECO:0000256" key="3">
    <source>
        <dbReference type="ARBA" id="ARBA00022679"/>
    </source>
</evidence>
<dbReference type="InterPro" id="IPR023397">
    <property type="entry name" value="SAM-dep_MeTrfase_MraW_recog"/>
</dbReference>
<evidence type="ECO:0000256" key="4">
    <source>
        <dbReference type="ARBA" id="ARBA00022691"/>
    </source>
</evidence>
<gene>
    <name evidence="5" type="ORF">METZ01_LOCUS278866</name>
</gene>
<keyword evidence="3" id="KW-0808">Transferase</keyword>
<dbReference type="SUPFAM" id="SSF81799">
    <property type="entry name" value="Putative methyltransferase TM0872, insert domain"/>
    <property type="match status" value="1"/>
</dbReference>
<evidence type="ECO:0000256" key="2">
    <source>
        <dbReference type="ARBA" id="ARBA00022603"/>
    </source>
</evidence>
<evidence type="ECO:0008006" key="6">
    <source>
        <dbReference type="Google" id="ProtNLM"/>
    </source>
</evidence>
<evidence type="ECO:0000313" key="5">
    <source>
        <dbReference type="EMBL" id="SVC26012.1"/>
    </source>
</evidence>
<dbReference type="GO" id="GO:0071424">
    <property type="term" value="F:rRNA (cytosine-N4-)-methyltransferase activity"/>
    <property type="evidence" value="ECO:0007669"/>
    <property type="project" value="TreeGrafter"/>
</dbReference>
<feature type="non-terminal residue" evidence="5">
    <location>
        <position position="240"/>
    </location>
</feature>
<dbReference type="PANTHER" id="PTHR11265:SF0">
    <property type="entry name" value="12S RRNA N4-METHYLCYTIDINE METHYLTRANSFERASE"/>
    <property type="match status" value="1"/>
</dbReference>
<dbReference type="Gene3D" id="1.10.150.170">
    <property type="entry name" value="Putative methyltransferase TM0872, insert domain"/>
    <property type="match status" value="1"/>
</dbReference>
<dbReference type="GO" id="GO:0005737">
    <property type="term" value="C:cytoplasm"/>
    <property type="evidence" value="ECO:0007669"/>
    <property type="project" value="TreeGrafter"/>
</dbReference>
<reference evidence="5" key="1">
    <citation type="submission" date="2018-05" db="EMBL/GenBank/DDBJ databases">
        <authorList>
            <person name="Lanie J.A."/>
            <person name="Ng W.-L."/>
            <person name="Kazmierczak K.M."/>
            <person name="Andrzejewski T.M."/>
            <person name="Davidsen T.M."/>
            <person name="Wayne K.J."/>
            <person name="Tettelin H."/>
            <person name="Glass J.I."/>
            <person name="Rusch D."/>
            <person name="Podicherti R."/>
            <person name="Tsui H.-C.T."/>
            <person name="Winkler M.E."/>
        </authorList>
    </citation>
    <scope>NUCLEOTIDE SEQUENCE</scope>
</reference>
<dbReference type="InterPro" id="IPR029063">
    <property type="entry name" value="SAM-dependent_MTases_sf"/>
</dbReference>
<sequence length="240" mass="26562">MDAIPHLPVLLEETISRLLTNPDGIYLDGTVGFGGHAEALIKKLSKHGQLIGIDLDPYALEYTKKRLSKHQRFYSLHNGNYREYPLLLQSLDVAKLTGIIFDLGSSSSQLNTGHRGFSFQADAPLDMRFNPGSGMTASEFLQSAGKEEISKVIEVYGEERYHRKIAGRIAQAAEGGNMNTTFDLKLAVSKCVHPRFLTKSLARVFQAIRIKINDELESLKEALANSIEYLQVGGRIAVIS</sequence>
<protein>
    <recommendedName>
        <fullName evidence="6">16S rRNA (Cytosine(1402)-N(4))-methyltransferase</fullName>
    </recommendedName>
</protein>